<dbReference type="Pfam" id="PF00665">
    <property type="entry name" value="rve"/>
    <property type="match status" value="1"/>
</dbReference>
<dbReference type="InterPro" id="IPR001584">
    <property type="entry name" value="Integrase_cat-core"/>
</dbReference>
<dbReference type="InterPro" id="IPR012337">
    <property type="entry name" value="RNaseH-like_sf"/>
</dbReference>
<dbReference type="AlphaFoldDB" id="A0AAV8V7J4"/>
<dbReference type="PANTHER" id="PTHR46585:SF1">
    <property type="entry name" value="CHROMO DOMAIN-CONTAINING PROTEIN"/>
    <property type="match status" value="1"/>
</dbReference>
<evidence type="ECO:0000313" key="2">
    <source>
        <dbReference type="EMBL" id="KAJ8909982.1"/>
    </source>
</evidence>
<evidence type="ECO:0000259" key="1">
    <source>
        <dbReference type="PROSITE" id="PS50994"/>
    </source>
</evidence>
<dbReference type="GO" id="GO:0003676">
    <property type="term" value="F:nucleic acid binding"/>
    <property type="evidence" value="ECO:0007669"/>
    <property type="project" value="InterPro"/>
</dbReference>
<feature type="domain" description="Integrase catalytic" evidence="1">
    <location>
        <begin position="11"/>
        <end position="134"/>
    </location>
</feature>
<name>A0AAV8V7J4_9CUCU</name>
<proteinExistence type="predicted"/>
<dbReference type="EMBL" id="JANEYG010000378">
    <property type="protein sequence ID" value="KAJ8909982.1"/>
    <property type="molecule type" value="Genomic_DNA"/>
</dbReference>
<keyword evidence="3" id="KW-1185">Reference proteome</keyword>
<dbReference type="Gene3D" id="3.30.420.10">
    <property type="entry name" value="Ribonuclease H-like superfamily/Ribonuclease H"/>
    <property type="match status" value="1"/>
</dbReference>
<dbReference type="SUPFAM" id="SSF53098">
    <property type="entry name" value="Ribonuclease H-like"/>
    <property type="match status" value="1"/>
</dbReference>
<gene>
    <name evidence="2" type="ORF">NQ315_013574</name>
</gene>
<organism evidence="2 3">
    <name type="scientific">Exocentrus adspersus</name>
    <dbReference type="NCBI Taxonomy" id="1586481"/>
    <lineage>
        <taxon>Eukaryota</taxon>
        <taxon>Metazoa</taxon>
        <taxon>Ecdysozoa</taxon>
        <taxon>Arthropoda</taxon>
        <taxon>Hexapoda</taxon>
        <taxon>Insecta</taxon>
        <taxon>Pterygota</taxon>
        <taxon>Neoptera</taxon>
        <taxon>Endopterygota</taxon>
        <taxon>Coleoptera</taxon>
        <taxon>Polyphaga</taxon>
        <taxon>Cucujiformia</taxon>
        <taxon>Chrysomeloidea</taxon>
        <taxon>Cerambycidae</taxon>
        <taxon>Lamiinae</taxon>
        <taxon>Acanthocinini</taxon>
        <taxon>Exocentrus</taxon>
    </lineage>
</organism>
<comment type="caution">
    <text evidence="2">The sequence shown here is derived from an EMBL/GenBank/DDBJ whole genome shotgun (WGS) entry which is preliminary data.</text>
</comment>
<evidence type="ECO:0000313" key="3">
    <source>
        <dbReference type="Proteomes" id="UP001159042"/>
    </source>
</evidence>
<reference evidence="2 3" key="1">
    <citation type="journal article" date="2023" name="Insect Mol. Biol.">
        <title>Genome sequencing provides insights into the evolution of gene families encoding plant cell wall-degrading enzymes in longhorned beetles.</title>
        <authorList>
            <person name="Shin N.R."/>
            <person name="Okamura Y."/>
            <person name="Kirsch R."/>
            <person name="Pauchet Y."/>
        </authorList>
    </citation>
    <scope>NUCLEOTIDE SEQUENCE [LARGE SCALE GENOMIC DNA]</scope>
    <source>
        <strain evidence="2">EAD_L_NR</strain>
    </source>
</reference>
<sequence length="308" mass="36011">MSSIKEGVVNELHKPARRNFKRRHVIVKGLNDLIQIDLVEMIPYARVNKGYRYVLIVINVFSKFVWAEPVKRKTGKDVTAAMKKILSQMKAIPRNCQSDMGKEFYNKDFQDLITKFRINHYSTFSTKKASVVERDIVTKYNNTKHKTIRLKPSQVNNRNAKRILQTTYSYLKTSDPKRLKFKVGDHVRISKYRELFSKGYTPNWSNEVFSVIKVKNTNPRTYLLKDENEEPILGAFYSEELQKTAHPQVHLIEKLFIVFVKTSGYKNMNSIIRRTYSDPQLSSGFNRFSALVISFPAIFFNPARRILK</sequence>
<dbReference type="GO" id="GO:0015074">
    <property type="term" value="P:DNA integration"/>
    <property type="evidence" value="ECO:0007669"/>
    <property type="project" value="InterPro"/>
</dbReference>
<dbReference type="PANTHER" id="PTHR46585">
    <property type="entry name" value="INTEGRASE CORE DOMAIN CONTAINING PROTEIN"/>
    <property type="match status" value="1"/>
</dbReference>
<dbReference type="InterPro" id="IPR036397">
    <property type="entry name" value="RNaseH_sf"/>
</dbReference>
<dbReference type="PROSITE" id="PS50994">
    <property type="entry name" value="INTEGRASE"/>
    <property type="match status" value="1"/>
</dbReference>
<dbReference type="Proteomes" id="UP001159042">
    <property type="component" value="Unassembled WGS sequence"/>
</dbReference>
<protein>
    <recommendedName>
        <fullName evidence="1">Integrase catalytic domain-containing protein</fullName>
    </recommendedName>
</protein>
<accession>A0AAV8V7J4</accession>